<dbReference type="InterPro" id="IPR000847">
    <property type="entry name" value="LysR_HTH_N"/>
</dbReference>
<name>A0A848IS10_9BURK</name>
<dbReference type="PANTHER" id="PTHR30419:SF8">
    <property type="entry name" value="NITROGEN ASSIMILATION TRANSCRIPTIONAL ACTIVATOR-RELATED"/>
    <property type="match status" value="1"/>
</dbReference>
<dbReference type="PRINTS" id="PR00039">
    <property type="entry name" value="HTHLYSR"/>
</dbReference>
<dbReference type="PANTHER" id="PTHR30419">
    <property type="entry name" value="HTH-TYPE TRANSCRIPTIONAL REGULATOR YBHD"/>
    <property type="match status" value="1"/>
</dbReference>
<dbReference type="Gene3D" id="1.10.10.10">
    <property type="entry name" value="Winged helix-like DNA-binding domain superfamily/Winged helix DNA-binding domain"/>
    <property type="match status" value="1"/>
</dbReference>
<protein>
    <submittedName>
        <fullName evidence="6">LysR family transcriptional regulator</fullName>
    </submittedName>
</protein>
<evidence type="ECO:0000313" key="6">
    <source>
        <dbReference type="EMBL" id="NMM03893.1"/>
    </source>
</evidence>
<proteinExistence type="inferred from homology"/>
<dbReference type="GO" id="GO:0003700">
    <property type="term" value="F:DNA-binding transcription factor activity"/>
    <property type="evidence" value="ECO:0007669"/>
    <property type="project" value="InterPro"/>
</dbReference>
<keyword evidence="7" id="KW-1185">Reference proteome</keyword>
<dbReference type="EMBL" id="JABBGJ010000064">
    <property type="protein sequence ID" value="NMM03893.1"/>
    <property type="molecule type" value="Genomic_DNA"/>
</dbReference>
<gene>
    <name evidence="6" type="ORF">HHL24_39235</name>
</gene>
<keyword evidence="4" id="KW-0804">Transcription</keyword>
<dbReference type="InterPro" id="IPR005119">
    <property type="entry name" value="LysR_subst-bd"/>
</dbReference>
<keyword evidence="2" id="KW-0805">Transcription regulation</keyword>
<reference evidence="6 7" key="1">
    <citation type="submission" date="2020-04" db="EMBL/GenBank/DDBJ databases">
        <title>Paraburkholderia sp. RP-4-7 isolated from soil.</title>
        <authorList>
            <person name="Dahal R.H."/>
        </authorList>
    </citation>
    <scope>NUCLEOTIDE SEQUENCE [LARGE SCALE GENOMIC DNA]</scope>
    <source>
        <strain evidence="6 7">RP-4-7</strain>
    </source>
</reference>
<dbReference type="GO" id="GO:0003677">
    <property type="term" value="F:DNA binding"/>
    <property type="evidence" value="ECO:0007669"/>
    <property type="project" value="UniProtKB-KW"/>
</dbReference>
<organism evidence="6 7">
    <name type="scientific">Paraburkholderia polaris</name>
    <dbReference type="NCBI Taxonomy" id="2728848"/>
    <lineage>
        <taxon>Bacteria</taxon>
        <taxon>Pseudomonadati</taxon>
        <taxon>Pseudomonadota</taxon>
        <taxon>Betaproteobacteria</taxon>
        <taxon>Burkholderiales</taxon>
        <taxon>Burkholderiaceae</taxon>
        <taxon>Paraburkholderia</taxon>
    </lineage>
</organism>
<dbReference type="Pfam" id="PF00126">
    <property type="entry name" value="HTH_1"/>
    <property type="match status" value="1"/>
</dbReference>
<dbReference type="Proteomes" id="UP000544134">
    <property type="component" value="Unassembled WGS sequence"/>
</dbReference>
<dbReference type="Gene3D" id="3.40.190.290">
    <property type="match status" value="1"/>
</dbReference>
<dbReference type="InterPro" id="IPR050950">
    <property type="entry name" value="HTH-type_LysR_regulators"/>
</dbReference>
<dbReference type="InterPro" id="IPR036388">
    <property type="entry name" value="WH-like_DNA-bd_sf"/>
</dbReference>
<keyword evidence="3" id="KW-0238">DNA-binding</keyword>
<dbReference type="GO" id="GO:0005829">
    <property type="term" value="C:cytosol"/>
    <property type="evidence" value="ECO:0007669"/>
    <property type="project" value="TreeGrafter"/>
</dbReference>
<dbReference type="Pfam" id="PF03466">
    <property type="entry name" value="LysR_substrate"/>
    <property type="match status" value="1"/>
</dbReference>
<evidence type="ECO:0000256" key="1">
    <source>
        <dbReference type="ARBA" id="ARBA00009437"/>
    </source>
</evidence>
<dbReference type="SUPFAM" id="SSF46785">
    <property type="entry name" value="Winged helix' DNA-binding domain"/>
    <property type="match status" value="1"/>
</dbReference>
<sequence length="319" mass="34948">MNDVDVRSLRYFLAVAHHGSYSQAALHLQITQPAVSRQILLIERALKVRLFVRDGRRSLLTEAGKTLRVHAQQIVDQTEALGHVVGPAAQQPSGRLNVGIPTATADYLMPEVLQNYRKKYPQVALHLVQSYGSDLCNQLGAGELDVALLYGNPRVPDIEMKGVIDLEMGLVCPPAGPAGRADPVKGLKSISLERAATLPLILPGGSQDLRRFIEEACLRQAVTPNILMEIDGISLTRTLVSQGVGYMFLAYSGVHADVERGTLRYVPVCEPALPWRLSLAVRAHKQETLATRAMMTEISTAIKRGVRNRSWRGALLDPL</sequence>
<dbReference type="PROSITE" id="PS50931">
    <property type="entry name" value="HTH_LYSR"/>
    <property type="match status" value="1"/>
</dbReference>
<accession>A0A848IS10</accession>
<evidence type="ECO:0000256" key="4">
    <source>
        <dbReference type="ARBA" id="ARBA00023163"/>
    </source>
</evidence>
<dbReference type="SUPFAM" id="SSF53850">
    <property type="entry name" value="Periplasmic binding protein-like II"/>
    <property type="match status" value="1"/>
</dbReference>
<evidence type="ECO:0000256" key="2">
    <source>
        <dbReference type="ARBA" id="ARBA00023015"/>
    </source>
</evidence>
<comment type="caution">
    <text evidence="6">The sequence shown here is derived from an EMBL/GenBank/DDBJ whole genome shotgun (WGS) entry which is preliminary data.</text>
</comment>
<dbReference type="RefSeq" id="WP_169490672.1">
    <property type="nucleotide sequence ID" value="NZ_JABBGJ010000064.1"/>
</dbReference>
<evidence type="ECO:0000256" key="3">
    <source>
        <dbReference type="ARBA" id="ARBA00023125"/>
    </source>
</evidence>
<evidence type="ECO:0000313" key="7">
    <source>
        <dbReference type="Proteomes" id="UP000544134"/>
    </source>
</evidence>
<dbReference type="FunFam" id="1.10.10.10:FF:000001">
    <property type="entry name" value="LysR family transcriptional regulator"/>
    <property type="match status" value="1"/>
</dbReference>
<comment type="similarity">
    <text evidence="1">Belongs to the LysR transcriptional regulatory family.</text>
</comment>
<evidence type="ECO:0000259" key="5">
    <source>
        <dbReference type="PROSITE" id="PS50931"/>
    </source>
</evidence>
<dbReference type="AlphaFoldDB" id="A0A848IS10"/>
<feature type="domain" description="HTH lysR-type" evidence="5">
    <location>
        <begin position="4"/>
        <end position="61"/>
    </location>
</feature>
<dbReference type="InterPro" id="IPR036390">
    <property type="entry name" value="WH_DNA-bd_sf"/>
</dbReference>